<evidence type="ECO:0000256" key="1">
    <source>
        <dbReference type="ARBA" id="ARBA00001957"/>
    </source>
</evidence>
<dbReference type="NCBIfam" id="TIGR01733">
    <property type="entry name" value="AA-adenyl-dom"/>
    <property type="match status" value="1"/>
</dbReference>
<dbReference type="RefSeq" id="WP_067998433.1">
    <property type="nucleotide sequence ID" value="NZ_QQBC01000007.1"/>
</dbReference>
<dbReference type="CDD" id="cd05930">
    <property type="entry name" value="A_NRPS"/>
    <property type="match status" value="1"/>
</dbReference>
<dbReference type="InterPro" id="IPR042099">
    <property type="entry name" value="ANL_N_sf"/>
</dbReference>
<dbReference type="InterPro" id="IPR009081">
    <property type="entry name" value="PP-bd_ACP"/>
</dbReference>
<protein>
    <submittedName>
        <fullName evidence="5">Amino acid adenylation domain-containing protein</fullName>
    </submittedName>
</protein>
<dbReference type="InterPro" id="IPR020845">
    <property type="entry name" value="AMP-binding_CS"/>
</dbReference>
<dbReference type="STRING" id="1210086.GCA_001613105_03268"/>
<dbReference type="Gene3D" id="1.10.1200.10">
    <property type="entry name" value="ACP-like"/>
    <property type="match status" value="1"/>
</dbReference>
<dbReference type="InterPro" id="IPR045851">
    <property type="entry name" value="AMP-bd_C_sf"/>
</dbReference>
<organism evidence="5 6">
    <name type="scientific">Nocardia pseudobrasiliensis</name>
    <dbReference type="NCBI Taxonomy" id="45979"/>
    <lineage>
        <taxon>Bacteria</taxon>
        <taxon>Bacillati</taxon>
        <taxon>Actinomycetota</taxon>
        <taxon>Actinomycetes</taxon>
        <taxon>Mycobacteriales</taxon>
        <taxon>Nocardiaceae</taxon>
        <taxon>Nocardia</taxon>
    </lineage>
</organism>
<dbReference type="UniPathway" id="UPA00011"/>
<dbReference type="InterPro" id="IPR000873">
    <property type="entry name" value="AMP-dep_synth/lig_dom"/>
</dbReference>
<dbReference type="EMBL" id="QQBC01000007">
    <property type="protein sequence ID" value="RDI65030.1"/>
    <property type="molecule type" value="Genomic_DNA"/>
</dbReference>
<dbReference type="Pfam" id="PF00668">
    <property type="entry name" value="Condensation"/>
    <property type="match status" value="1"/>
</dbReference>
<feature type="domain" description="Carrier" evidence="4">
    <location>
        <begin position="966"/>
        <end position="1041"/>
    </location>
</feature>
<keyword evidence="2" id="KW-0596">Phosphopantetheine</keyword>
<dbReference type="GO" id="GO:0031177">
    <property type="term" value="F:phosphopantetheine binding"/>
    <property type="evidence" value="ECO:0007669"/>
    <property type="project" value="InterPro"/>
</dbReference>
<dbReference type="PANTHER" id="PTHR45527:SF1">
    <property type="entry name" value="FATTY ACID SYNTHASE"/>
    <property type="match status" value="1"/>
</dbReference>
<dbReference type="PANTHER" id="PTHR45527">
    <property type="entry name" value="NONRIBOSOMAL PEPTIDE SYNTHETASE"/>
    <property type="match status" value="1"/>
</dbReference>
<dbReference type="PROSITE" id="PS50075">
    <property type="entry name" value="CARRIER"/>
    <property type="match status" value="1"/>
</dbReference>
<reference evidence="5 6" key="1">
    <citation type="submission" date="2018-07" db="EMBL/GenBank/DDBJ databases">
        <title>Genomic Encyclopedia of Type Strains, Phase IV (KMG-IV): sequencing the most valuable type-strain genomes for metagenomic binning, comparative biology and taxonomic classification.</title>
        <authorList>
            <person name="Goeker M."/>
        </authorList>
    </citation>
    <scope>NUCLEOTIDE SEQUENCE [LARGE SCALE GENOMIC DNA]</scope>
    <source>
        <strain evidence="5 6">DSM 44290</strain>
    </source>
</reference>
<dbReference type="GO" id="GO:0008610">
    <property type="term" value="P:lipid biosynthetic process"/>
    <property type="evidence" value="ECO:0007669"/>
    <property type="project" value="UniProtKB-ARBA"/>
</dbReference>
<dbReference type="GO" id="GO:0044550">
    <property type="term" value="P:secondary metabolite biosynthetic process"/>
    <property type="evidence" value="ECO:0007669"/>
    <property type="project" value="TreeGrafter"/>
</dbReference>
<dbReference type="Gene3D" id="3.40.50.12780">
    <property type="entry name" value="N-terminal domain of ligase-like"/>
    <property type="match status" value="1"/>
</dbReference>
<dbReference type="GO" id="GO:0043041">
    <property type="term" value="P:amino acid activation for nonribosomal peptide biosynthetic process"/>
    <property type="evidence" value="ECO:0007669"/>
    <property type="project" value="TreeGrafter"/>
</dbReference>
<comment type="cofactor">
    <cofactor evidence="1">
        <name>pantetheine 4'-phosphate</name>
        <dbReference type="ChEBI" id="CHEBI:47942"/>
    </cofactor>
</comment>
<evidence type="ECO:0000256" key="2">
    <source>
        <dbReference type="ARBA" id="ARBA00022450"/>
    </source>
</evidence>
<dbReference type="SUPFAM" id="SSF56801">
    <property type="entry name" value="Acetyl-CoA synthetase-like"/>
    <property type="match status" value="1"/>
</dbReference>
<accession>A0A370I373</accession>
<proteinExistence type="predicted"/>
<evidence type="ECO:0000259" key="4">
    <source>
        <dbReference type="PROSITE" id="PS50075"/>
    </source>
</evidence>
<dbReference type="Gene3D" id="3.30.559.30">
    <property type="entry name" value="Nonribosomal peptide synthetase, condensation domain"/>
    <property type="match status" value="1"/>
</dbReference>
<keyword evidence="6" id="KW-1185">Reference proteome</keyword>
<dbReference type="InterPro" id="IPR036736">
    <property type="entry name" value="ACP-like_sf"/>
</dbReference>
<dbReference type="AlphaFoldDB" id="A0A370I373"/>
<name>A0A370I373_9NOCA</name>
<dbReference type="PROSITE" id="PS00455">
    <property type="entry name" value="AMP_BINDING"/>
    <property type="match status" value="1"/>
</dbReference>
<dbReference type="InterPro" id="IPR001242">
    <property type="entry name" value="Condensation_dom"/>
</dbReference>
<dbReference type="InterPro" id="IPR023213">
    <property type="entry name" value="CAT-like_dom_sf"/>
</dbReference>
<dbReference type="InterPro" id="IPR020806">
    <property type="entry name" value="PKS_PP-bd"/>
</dbReference>
<evidence type="ECO:0000313" key="6">
    <source>
        <dbReference type="Proteomes" id="UP000254869"/>
    </source>
</evidence>
<keyword evidence="3" id="KW-0597">Phosphoprotein</keyword>
<dbReference type="GO" id="GO:0003824">
    <property type="term" value="F:catalytic activity"/>
    <property type="evidence" value="ECO:0007669"/>
    <property type="project" value="InterPro"/>
</dbReference>
<dbReference type="SUPFAM" id="SSF47336">
    <property type="entry name" value="ACP-like"/>
    <property type="match status" value="1"/>
</dbReference>
<dbReference type="InterPro" id="IPR010071">
    <property type="entry name" value="AA_adenyl_dom"/>
</dbReference>
<dbReference type="Pfam" id="PF00501">
    <property type="entry name" value="AMP-binding"/>
    <property type="match status" value="1"/>
</dbReference>
<gene>
    <name evidence="5" type="ORF">DFR76_107408</name>
</gene>
<dbReference type="Proteomes" id="UP000254869">
    <property type="component" value="Unassembled WGS sequence"/>
</dbReference>
<dbReference type="Gene3D" id="3.30.300.30">
    <property type="match status" value="1"/>
</dbReference>
<dbReference type="Pfam" id="PF00550">
    <property type="entry name" value="PP-binding"/>
    <property type="match status" value="1"/>
</dbReference>
<comment type="caution">
    <text evidence="5">The sequence shown here is derived from an EMBL/GenBank/DDBJ whole genome shotgun (WGS) entry which is preliminary data.</text>
</comment>
<sequence>MTALNSDVLTITDSQKGLLVVDGWVPTPEIYNQLMRFDIDPNLPDSVVADAIRTLVAIQPALRQVFRTKPEFHALFAPTPDPESFPLEVVDTGAEDFEDGVWELVRRMGNESFDLQIGPAYRFGHVRAEDRSASAVLLCGHHIVGDGISMGPIIRDLQDAISGKFDTEAIAAKQAERERAYVKELASQDRATRAAVASDRAKVWAKEVTDVPPLVLDPRPDRPSETNFRGARVEWRLTEEQTTAVTALCKRLSVSPFVLFTAIYGATVARHGGVDRVLVGSPFAARRTVKSFDLVGFFVQTLPVTVDVDWTRSVDEHIGRTVREAVDYCRSNLDISFNQLVAEVGQDRTSNRNPLFSCMLAMQDTYVNTEDGPILGVSEPGNGTAKFDLWLGATPVDGSWLLELEYDTELIRPEVAEAVLDSLRTALVRTLSDGSTPLSELFTDASLAQSLPTPPWQLPGDTLTELIDRAARRTPDAIAVEEPGKQLTYAELITASEQVAAGLIEHGTAAQDVVAIATETLVSTLVAMLAILRCGATFLPVDLSLPAERLAGMLGRSGCKIVIGDGVDAPGVRTIRCAELCGPARIEGLNGDPSAAAYLMFTSGSTGVPKGVLMGQQPLLNLAAWQLTALDHGPETRFFQYAPLGFDVSFQEIIPTLMTGGTVVSRQPVDRRDFPALVRRVAETAITHLFLPVAALRPFVQAARAEGLSFPALTHLCVSGEQLLVDDEIREFFVEHERCKLINLYGPTETNAVTVHMLQGSDGPWPVHVPIGTPMPGVAAYVVDTTGHLAPVGVPGELYIGGCVPADGYLDDPERTAAGFLTDRFAESGRMYRTGDQVVRDTGGTLTFLGRKDTQLKIRGHRVELGEIEAVATRVKGVAQAVAVAHGTGAERELVLFLRGDGTAPSDHATVRSALARTLPAYQVPTKIFDIDTVPTSRSGKTDRTALVALMDSLAPAIAQDAPAPEFTDDLERELAAVWAGILEVERLERDRSLLEYGAHSLNVFTAFAQIEERYGVTVEVPDFFRDPTIAALAELVREQVPA</sequence>
<evidence type="ECO:0000256" key="3">
    <source>
        <dbReference type="ARBA" id="ARBA00022553"/>
    </source>
</evidence>
<evidence type="ECO:0000313" key="5">
    <source>
        <dbReference type="EMBL" id="RDI65030.1"/>
    </source>
</evidence>
<dbReference type="SMART" id="SM00823">
    <property type="entry name" value="PKS_PP"/>
    <property type="match status" value="1"/>
</dbReference>
<dbReference type="SUPFAM" id="SSF52777">
    <property type="entry name" value="CoA-dependent acyltransferases"/>
    <property type="match status" value="2"/>
</dbReference>
<dbReference type="Gene3D" id="3.30.559.10">
    <property type="entry name" value="Chloramphenicol acetyltransferase-like domain"/>
    <property type="match status" value="1"/>
</dbReference>
<dbReference type="GO" id="GO:0005737">
    <property type="term" value="C:cytoplasm"/>
    <property type="evidence" value="ECO:0007669"/>
    <property type="project" value="TreeGrafter"/>
</dbReference>